<evidence type="ECO:0000256" key="2">
    <source>
        <dbReference type="ARBA" id="ARBA00023125"/>
    </source>
</evidence>
<dbReference type="OrthoDB" id="3628603at2"/>
<dbReference type="Gene3D" id="1.10.10.10">
    <property type="entry name" value="Winged helix-like DNA-binding domain superfamily/Winged helix DNA-binding domain"/>
    <property type="match status" value="1"/>
</dbReference>
<accession>A0A1N7E660</accession>
<dbReference type="RefSeq" id="WP_076473197.1">
    <property type="nucleotide sequence ID" value="NZ_FTNF01000021.1"/>
</dbReference>
<protein>
    <submittedName>
        <fullName evidence="5">Transcriptional regulator, ArsR family</fullName>
    </submittedName>
</protein>
<evidence type="ECO:0000259" key="4">
    <source>
        <dbReference type="PROSITE" id="PS50987"/>
    </source>
</evidence>
<dbReference type="PANTHER" id="PTHR33154:SF33">
    <property type="entry name" value="TRANSCRIPTIONAL REPRESSOR SDPR"/>
    <property type="match status" value="1"/>
</dbReference>
<dbReference type="NCBIfam" id="NF033788">
    <property type="entry name" value="HTH_metalloreg"/>
    <property type="match status" value="1"/>
</dbReference>
<evidence type="ECO:0000256" key="1">
    <source>
        <dbReference type="ARBA" id="ARBA00023015"/>
    </source>
</evidence>
<keyword evidence="3" id="KW-0804">Transcription</keyword>
<dbReference type="AlphaFoldDB" id="A0A1N7E660"/>
<dbReference type="EMBL" id="FTNF01000021">
    <property type="protein sequence ID" value="SIR83519.1"/>
    <property type="molecule type" value="Genomic_DNA"/>
</dbReference>
<keyword evidence="2" id="KW-0238">DNA-binding</keyword>
<dbReference type="InterPro" id="IPR036390">
    <property type="entry name" value="WH_DNA-bd_sf"/>
</dbReference>
<sequence length="115" mass="12705">MVSRSLPFVATYRIEDGWDALGDPTRRAIIACLAEQPRAVGELAEVLPVSRPAVSQHLRVLKGAGLVTDRTAGTRRVYRLNPAGVAALRDQLDTYWSRALDGFRDATERPDEEES</sequence>
<reference evidence="5 6" key="1">
    <citation type="submission" date="2017-01" db="EMBL/GenBank/DDBJ databases">
        <authorList>
            <person name="Mah S.A."/>
            <person name="Swanson W.J."/>
            <person name="Moy G.W."/>
            <person name="Vacquier V.D."/>
        </authorList>
    </citation>
    <scope>NUCLEOTIDE SEQUENCE [LARGE SCALE GENOMIC DNA]</scope>
    <source>
        <strain evidence="5 6">DSM 45758</strain>
    </source>
</reference>
<name>A0A1N7E660_9ACTN</name>
<dbReference type="Proteomes" id="UP000186004">
    <property type="component" value="Unassembled WGS sequence"/>
</dbReference>
<dbReference type="PRINTS" id="PR00778">
    <property type="entry name" value="HTHARSR"/>
</dbReference>
<dbReference type="GO" id="GO:0003700">
    <property type="term" value="F:DNA-binding transcription factor activity"/>
    <property type="evidence" value="ECO:0007669"/>
    <property type="project" value="InterPro"/>
</dbReference>
<dbReference type="STRING" id="1198245.SAMN05444858_1218"/>
<dbReference type="PROSITE" id="PS50987">
    <property type="entry name" value="HTH_ARSR_2"/>
    <property type="match status" value="1"/>
</dbReference>
<dbReference type="InterPro" id="IPR036388">
    <property type="entry name" value="WH-like_DNA-bd_sf"/>
</dbReference>
<gene>
    <name evidence="5" type="ORF">SAMN05444858_1218</name>
</gene>
<evidence type="ECO:0000313" key="6">
    <source>
        <dbReference type="Proteomes" id="UP000186004"/>
    </source>
</evidence>
<keyword evidence="6" id="KW-1185">Reference proteome</keyword>
<evidence type="ECO:0000256" key="3">
    <source>
        <dbReference type="ARBA" id="ARBA00023163"/>
    </source>
</evidence>
<feature type="domain" description="HTH arsR-type" evidence="4">
    <location>
        <begin position="6"/>
        <end position="100"/>
    </location>
</feature>
<dbReference type="Pfam" id="PF01022">
    <property type="entry name" value="HTH_5"/>
    <property type="match status" value="1"/>
</dbReference>
<dbReference type="InterPro" id="IPR001845">
    <property type="entry name" value="HTH_ArsR_DNA-bd_dom"/>
</dbReference>
<evidence type="ECO:0000313" key="5">
    <source>
        <dbReference type="EMBL" id="SIR83519.1"/>
    </source>
</evidence>
<dbReference type="SMART" id="SM00418">
    <property type="entry name" value="HTH_ARSR"/>
    <property type="match status" value="1"/>
</dbReference>
<keyword evidence="1" id="KW-0805">Transcription regulation</keyword>
<dbReference type="CDD" id="cd00090">
    <property type="entry name" value="HTH_ARSR"/>
    <property type="match status" value="1"/>
</dbReference>
<dbReference type="InterPro" id="IPR051081">
    <property type="entry name" value="HTH_MetalResp_TranReg"/>
</dbReference>
<organism evidence="5 6">
    <name type="scientific">Micromonospora avicenniae</name>
    <dbReference type="NCBI Taxonomy" id="1198245"/>
    <lineage>
        <taxon>Bacteria</taxon>
        <taxon>Bacillati</taxon>
        <taxon>Actinomycetota</taxon>
        <taxon>Actinomycetes</taxon>
        <taxon>Micromonosporales</taxon>
        <taxon>Micromonosporaceae</taxon>
        <taxon>Micromonospora</taxon>
    </lineage>
</organism>
<dbReference type="SUPFAM" id="SSF46785">
    <property type="entry name" value="Winged helix' DNA-binding domain"/>
    <property type="match status" value="1"/>
</dbReference>
<dbReference type="InterPro" id="IPR011991">
    <property type="entry name" value="ArsR-like_HTH"/>
</dbReference>
<dbReference type="GO" id="GO:0003677">
    <property type="term" value="F:DNA binding"/>
    <property type="evidence" value="ECO:0007669"/>
    <property type="project" value="UniProtKB-KW"/>
</dbReference>
<proteinExistence type="predicted"/>
<dbReference type="PANTHER" id="PTHR33154">
    <property type="entry name" value="TRANSCRIPTIONAL REGULATOR, ARSR FAMILY"/>
    <property type="match status" value="1"/>
</dbReference>